<dbReference type="STRING" id="1618404.UW35_C0044G0002"/>
<keyword evidence="3" id="KW-0378">Hydrolase</keyword>
<keyword evidence="2" id="KW-0540">Nuclease</keyword>
<evidence type="ECO:0000256" key="4">
    <source>
        <dbReference type="ARBA" id="ARBA00022839"/>
    </source>
</evidence>
<feature type="domain" description="Exonuclease" evidence="5">
    <location>
        <begin position="7"/>
        <end position="179"/>
    </location>
</feature>
<dbReference type="Proteomes" id="UP000033861">
    <property type="component" value="Unassembled WGS sequence"/>
</dbReference>
<gene>
    <name evidence="6" type="ORF">UW35_C0044G0002</name>
</gene>
<evidence type="ECO:0000256" key="2">
    <source>
        <dbReference type="ARBA" id="ARBA00022722"/>
    </source>
</evidence>
<organism evidence="6 7">
    <name type="scientific">Candidatus Collierbacteria bacterium GW2011_GWF2_44_15</name>
    <dbReference type="NCBI Taxonomy" id="1618404"/>
    <lineage>
        <taxon>Bacteria</taxon>
        <taxon>Candidatus Collieribacteriota</taxon>
    </lineage>
</organism>
<reference evidence="6 7" key="1">
    <citation type="journal article" date="2015" name="Nature">
        <title>rRNA introns, odd ribosomes, and small enigmatic genomes across a large radiation of phyla.</title>
        <authorList>
            <person name="Brown C.T."/>
            <person name="Hug L.A."/>
            <person name="Thomas B.C."/>
            <person name="Sharon I."/>
            <person name="Castelle C.J."/>
            <person name="Singh A."/>
            <person name="Wilkins M.J."/>
            <person name="Williams K.H."/>
            <person name="Banfield J.F."/>
        </authorList>
    </citation>
    <scope>NUCLEOTIDE SEQUENCE [LARGE SCALE GENOMIC DNA]</scope>
</reference>
<dbReference type="SMART" id="SM00479">
    <property type="entry name" value="EXOIII"/>
    <property type="match status" value="1"/>
</dbReference>
<dbReference type="GO" id="GO:0000175">
    <property type="term" value="F:3'-5'-RNA exonuclease activity"/>
    <property type="evidence" value="ECO:0007669"/>
    <property type="project" value="InterPro"/>
</dbReference>
<dbReference type="InterPro" id="IPR012337">
    <property type="entry name" value="RNaseH-like_sf"/>
</dbReference>
<dbReference type="Gene3D" id="3.30.420.10">
    <property type="entry name" value="Ribonuclease H-like superfamily/Ribonuclease H"/>
    <property type="match status" value="1"/>
</dbReference>
<dbReference type="InterPro" id="IPR022894">
    <property type="entry name" value="Oligoribonuclease"/>
</dbReference>
<dbReference type="Pfam" id="PF00929">
    <property type="entry name" value="RNase_T"/>
    <property type="match status" value="1"/>
</dbReference>
<accession>A0A0G1JLY4</accession>
<dbReference type="EMBL" id="LCHZ01000044">
    <property type="protein sequence ID" value="KKT44972.1"/>
    <property type="molecule type" value="Genomic_DNA"/>
</dbReference>
<comment type="caution">
    <text evidence="6">The sequence shown here is derived from an EMBL/GenBank/DDBJ whole genome shotgun (WGS) entry which is preliminary data.</text>
</comment>
<proteinExistence type="inferred from homology"/>
<dbReference type="InterPro" id="IPR013520">
    <property type="entry name" value="Ribonucl_H"/>
</dbReference>
<dbReference type="InterPro" id="IPR036397">
    <property type="entry name" value="RNaseH_sf"/>
</dbReference>
<dbReference type="SUPFAM" id="SSF53098">
    <property type="entry name" value="Ribonuclease H-like"/>
    <property type="match status" value="1"/>
</dbReference>
<evidence type="ECO:0000259" key="5">
    <source>
        <dbReference type="SMART" id="SM00479"/>
    </source>
</evidence>
<dbReference type="NCBIfam" id="NF003765">
    <property type="entry name" value="PRK05359.1"/>
    <property type="match status" value="1"/>
</dbReference>
<protein>
    <submittedName>
        <fullName evidence="6">Oligoribonuclease</fullName>
    </submittedName>
</protein>
<evidence type="ECO:0000313" key="7">
    <source>
        <dbReference type="Proteomes" id="UP000033861"/>
    </source>
</evidence>
<evidence type="ECO:0000256" key="1">
    <source>
        <dbReference type="ARBA" id="ARBA00009921"/>
    </source>
</evidence>
<keyword evidence="4" id="KW-0269">Exonuclease</keyword>
<sequence>MITTPQPFVWLDLEMTDLDPQKGTIIEIASLITDFQLNVLDEGPDIVIHQPKKVLDEMGNWYKEHFTQSGLLEEIKLSDITLDNAERKTLSFIKKHCAPQSGVLAGCSVHVDRLFLYHHMPKVYGYLHHHILDVDTFKEAAFHWYPNLPEFSRAKAHRAHDDILDSIAELKYYKENILKNP</sequence>
<dbReference type="AlphaFoldDB" id="A0A0G1JLY4"/>
<dbReference type="PANTHER" id="PTHR11046">
    <property type="entry name" value="OLIGORIBONUCLEASE, MITOCHONDRIAL"/>
    <property type="match status" value="1"/>
</dbReference>
<dbReference type="PANTHER" id="PTHR11046:SF0">
    <property type="entry name" value="OLIGORIBONUCLEASE, MITOCHONDRIAL"/>
    <property type="match status" value="1"/>
</dbReference>
<dbReference type="CDD" id="cd06135">
    <property type="entry name" value="Orn"/>
    <property type="match status" value="1"/>
</dbReference>
<evidence type="ECO:0000313" key="6">
    <source>
        <dbReference type="EMBL" id="KKT44972.1"/>
    </source>
</evidence>
<evidence type="ECO:0000256" key="3">
    <source>
        <dbReference type="ARBA" id="ARBA00022801"/>
    </source>
</evidence>
<name>A0A0G1JLY4_9BACT</name>
<dbReference type="GO" id="GO:0003676">
    <property type="term" value="F:nucleic acid binding"/>
    <property type="evidence" value="ECO:0007669"/>
    <property type="project" value="InterPro"/>
</dbReference>
<comment type="similarity">
    <text evidence="1">Belongs to the oligoribonuclease family.</text>
</comment>